<feature type="region of interest" description="Disordered" evidence="5">
    <location>
        <begin position="2101"/>
        <end position="2129"/>
    </location>
</feature>
<dbReference type="InterPro" id="IPR027359">
    <property type="entry name" value="Volt_channel_dom_sf"/>
</dbReference>
<feature type="transmembrane region" description="Helical" evidence="6">
    <location>
        <begin position="628"/>
        <end position="652"/>
    </location>
</feature>
<evidence type="ECO:0000259" key="7">
    <source>
        <dbReference type="Pfam" id="PF00520"/>
    </source>
</evidence>
<feature type="domain" description="Ion transport" evidence="7">
    <location>
        <begin position="1353"/>
        <end position="1609"/>
    </location>
</feature>
<feature type="transmembrane region" description="Helical" evidence="6">
    <location>
        <begin position="1009"/>
        <end position="1032"/>
    </location>
</feature>
<feature type="transmembrane region" description="Helical" evidence="6">
    <location>
        <begin position="341"/>
        <end position="363"/>
    </location>
</feature>
<protein>
    <submittedName>
        <fullName evidence="8">Sodium leak channel non-selective protein</fullName>
    </submittedName>
</protein>
<evidence type="ECO:0000256" key="3">
    <source>
        <dbReference type="ARBA" id="ARBA00022989"/>
    </source>
</evidence>
<feature type="transmembrane region" description="Helical" evidence="6">
    <location>
        <begin position="220"/>
        <end position="242"/>
    </location>
</feature>
<evidence type="ECO:0000256" key="1">
    <source>
        <dbReference type="ARBA" id="ARBA00004141"/>
    </source>
</evidence>
<evidence type="ECO:0000256" key="4">
    <source>
        <dbReference type="ARBA" id="ARBA00023136"/>
    </source>
</evidence>
<feature type="transmembrane region" description="Helical" evidence="6">
    <location>
        <begin position="1393"/>
        <end position="1418"/>
    </location>
</feature>
<keyword evidence="4 6" id="KW-0472">Membrane</keyword>
<comment type="subcellular location">
    <subcellularLocation>
        <location evidence="1">Membrane</location>
        <topology evidence="1">Multi-pass membrane protein</topology>
    </subcellularLocation>
</comment>
<feature type="compositionally biased region" description="Gly residues" evidence="5">
    <location>
        <begin position="770"/>
        <end position="781"/>
    </location>
</feature>
<name>A0ABR4QKA6_9CEST</name>
<evidence type="ECO:0000256" key="5">
    <source>
        <dbReference type="SAM" id="MobiDB-lite"/>
    </source>
</evidence>
<feature type="transmembrane region" description="Helical" evidence="6">
    <location>
        <begin position="1084"/>
        <end position="1101"/>
    </location>
</feature>
<dbReference type="Proteomes" id="UP001651158">
    <property type="component" value="Unassembled WGS sequence"/>
</dbReference>
<feature type="compositionally biased region" description="Basic and acidic residues" evidence="5">
    <location>
        <begin position="1857"/>
        <end position="1875"/>
    </location>
</feature>
<dbReference type="PANTHER" id="PTHR46141:SF1">
    <property type="entry name" value="SODIUM LEAK CHANNEL NALCN"/>
    <property type="match status" value="1"/>
</dbReference>
<dbReference type="SUPFAM" id="SSF81324">
    <property type="entry name" value="Voltage-gated potassium channels"/>
    <property type="match status" value="4"/>
</dbReference>
<feature type="transmembrane region" description="Helical" evidence="6">
    <location>
        <begin position="1143"/>
        <end position="1164"/>
    </location>
</feature>
<reference evidence="8 9" key="1">
    <citation type="journal article" date="2022" name="Front. Cell. Infect. Microbiol.">
        <title>The Genomes of Two Strains of Taenia crassiceps the Animal Model for the Study of Human Cysticercosis.</title>
        <authorList>
            <person name="Bobes R.J."/>
            <person name="Estrada K."/>
            <person name="Rios-Valencia D.G."/>
            <person name="Calderon-Gallegos A."/>
            <person name="de la Torre P."/>
            <person name="Carrero J.C."/>
            <person name="Sanchez-Flores A."/>
            <person name="Laclette J.P."/>
        </authorList>
    </citation>
    <scope>NUCLEOTIDE SEQUENCE [LARGE SCALE GENOMIC DNA]</scope>
    <source>
        <strain evidence="8">WFUcys</strain>
    </source>
</reference>
<dbReference type="Gene3D" id="1.20.120.350">
    <property type="entry name" value="Voltage-gated potassium channels. Chain C"/>
    <property type="match status" value="4"/>
</dbReference>
<feature type="transmembrane region" description="Helical" evidence="6">
    <location>
        <begin position="1458"/>
        <end position="1478"/>
    </location>
</feature>
<feature type="region of interest" description="Disordered" evidence="5">
    <location>
        <begin position="1906"/>
        <end position="1932"/>
    </location>
</feature>
<feature type="region of interest" description="Disordered" evidence="5">
    <location>
        <begin position="1857"/>
        <end position="1876"/>
    </location>
</feature>
<feature type="transmembrane region" description="Helical" evidence="6">
    <location>
        <begin position="1490"/>
        <end position="1512"/>
    </location>
</feature>
<feature type="transmembrane region" description="Helical" evidence="6">
    <location>
        <begin position="1052"/>
        <end position="1072"/>
    </location>
</feature>
<feature type="domain" description="Ion transport" evidence="7">
    <location>
        <begin position="1015"/>
        <end position="1289"/>
    </location>
</feature>
<feature type="transmembrane region" description="Helical" evidence="6">
    <location>
        <begin position="1577"/>
        <end position="1599"/>
    </location>
</feature>
<feature type="transmembrane region" description="Helical" evidence="6">
    <location>
        <begin position="425"/>
        <end position="445"/>
    </location>
</feature>
<keyword evidence="3 6" id="KW-1133">Transmembrane helix</keyword>
<feature type="transmembrane region" description="Helical" evidence="6">
    <location>
        <begin position="1260"/>
        <end position="1283"/>
    </location>
</feature>
<keyword evidence="9" id="KW-1185">Reference proteome</keyword>
<feature type="compositionally biased region" description="Low complexity" evidence="5">
    <location>
        <begin position="1914"/>
        <end position="1924"/>
    </location>
</feature>
<evidence type="ECO:0000256" key="6">
    <source>
        <dbReference type="SAM" id="Phobius"/>
    </source>
</evidence>
<dbReference type="Gene3D" id="1.10.238.10">
    <property type="entry name" value="EF-hand"/>
    <property type="match status" value="1"/>
</dbReference>
<keyword evidence="2 6" id="KW-0812">Transmembrane</keyword>
<dbReference type="EMBL" id="JAKROA010000002">
    <property type="protein sequence ID" value="KAL5110206.1"/>
    <property type="molecule type" value="Genomic_DNA"/>
</dbReference>
<sequence>MFKLDKDASRPRETLPILSGLNFQTDEVEPHSLRWVYTHWAKMLLRSAALISLISVSANTPKTFEYVPSLMYVTFAVDIMVACLLTVEMITKMCVQGLVAPSTNQDLNQLIKKQIAAKSMGVNVESSSRRNRAYFQQSWNCFDAFMVFCLWASIVLQCFELRATWRTGEEEQKFWRQYGWLSVLRCPRPLILIRVFRAVLKLQLPPARVNAIFQRSTHQIYNVSVFLLFFMSLYGLLGVQFFGDELNYHCVAKSANESNLLKSDLAIPDSYCNPFAPESENQCPKNMKCVRARTSIADEGSYASFEAFHISMFTVYQASSQEGWVFIMYRAMDCLAPWKGVAYFITMIFMLAWLVKNVFIAVLTETFAEIRVQFQQMWSPRIATDTDFSKIFQFDGTSWKLVPVHERKSRGLAPRFVEETLLKSTGFNIVIMLLVLANAITAAGQHFNHQRVRHDDYDGRIHMDGFYFAELGFTMVFNLEAAFKIWCLGWRTYWSRSLFKFELMLCIGTTLHCIPQLYRTEFTYLAVMRIVRLIKASPMLEDFCFKIFGPGKKLGSLVLFTTCLLVITSTFSLQLFCFFQAFDEEFDRFETFPKAFMSMFQILTQKGWVAVMHDTMDVVDSAAVTTGVAIYFVFYHLFVTLIVLSLFVAVILDNLELDEDIKKLKQLKMREISAETQQKLPLRLRIFEKFPNRPQMVKLTRLVSDFLLPKIRDSFMRQFAAVSALEEVEEEAVSEILAAATTMASISASAALIPSSLSSASATVGVTSASGGGGGGVGSTGPGTKPIIPQSHPLPGASGAGDSNVPNSTAGGWRSKAAETAAAISCSREIRRKVHGLHGEEKVRAIVYLLNESNKTRMLSMEQPPNVNGRSLLSTQHHIRLERRSLRNRSGGSLGTTFLGRDGTPMGMSMGIGMRLGGNDSAADSRTALDNTGHYDIKVLQQKAQMAEIKRTQQEEELRENHPLFDRPLFTLGRQSRLRRFCSLVVRARHKASRSNSGNDSNGGSIHKILGFVTYLDWSMLAITILSCISMSLETPHRRLMNTPELKIGEYIFFVGMTIELALKVLADGFIFTPNALLRDFGGFLDIFTYIVSLTFVSYFMRVEKLGPGSVGQLFMVLRCLRPLRIFCLVPQMRRVVYELVRGFREILMVTVLLVVFIFIFAVYGVHMFGGRLAICNDRTITRKEDCKGVFRRELSVTRMKSFKGPAPKFLVPRVWANPRNFNFDNIGNAILALFEVLSLEGWVEIRDVIRARIGPTHVVYIHLFVFVGCLIGLTLFVGVVIANYSENKGTALLTVDQRRWLDLKGRIKLTQPLHIPPRPKLRPEPGQLPISSETTFLRFRCLIYDITQHIAFKRAFALLVLFNSALLFFPFNERGAEAFPWVRIRYRVQVTLAMIFTFLFCMECVMKIIALTFNGYWQSKRNRFDMFVSILGLIWIVLHFSLRSTPANRIISNNSGWVIQMLRFFTIAGKYVTLKMLMLTVTMSIYKSLFILTSMVVLMLVYGLMGVVLFGSVKFGDNLGRHANFHNAFRAIILLSRIVTGEDWNKIMHDCMIQPPFCIVKETFWETNCGNAQASLAYFCSFYVIITYVMLNVLVAIIMENFSLFYSNDEDAIMSYNDIRNFQQAWNIIDVNRKGMVKAYYVRFLLRLIPRERVGFDLSKKRDKQLFKEMCYEVETLRGGRDKEVSFHDVLMVLAYRTVDITKTLQLEELIAREDLEYAIEEEVARQTIATWIERCIFRKRQKHGHLHFSMHSGSDRPISGQSFEDTNKELPTTASKSDFAKSSIRTRPSKIKFSRDELNARTESVDNPPSASSTNQSPPTTPTPQPILSPVATTIRATDTAVARMAGFQDTCESRGRVNGRLDSKSLKSDAHIPDGLLSNSISNKAGGSSLLPPPASPSLTFVDSCTKSKQAPPNAANMNPPETELHKGFRLTGSSGNFFRRRSMRASKTHTSLFPGVVEDSDQVPRHSLFSGTGMPAIQEAGASSLSEQVGEVAEKSGQDEIHRISPSCEKRSAMKSLTDEHSGIVVLTQNVQNSCQDVKSWWMQQIHPELPPANTTSTKDGREKIARGAWDESTESFLPSVVVTSRQPLASRIRRRAHHGGKINGRQESISFAGGKKRFLNDPVA</sequence>
<feature type="region of interest" description="Disordered" evidence="5">
    <location>
        <begin position="770"/>
        <end position="812"/>
    </location>
</feature>
<proteinExistence type="predicted"/>
<evidence type="ECO:0000256" key="2">
    <source>
        <dbReference type="ARBA" id="ARBA00022692"/>
    </source>
</evidence>
<feature type="transmembrane region" description="Helical" evidence="6">
    <location>
        <begin position="66"/>
        <end position="87"/>
    </location>
</feature>
<dbReference type="Gene3D" id="1.10.287.70">
    <property type="match status" value="4"/>
</dbReference>
<accession>A0ABR4QKA6</accession>
<feature type="transmembrane region" description="Helical" evidence="6">
    <location>
        <begin position="43"/>
        <end position="60"/>
    </location>
</feature>
<dbReference type="InterPro" id="IPR005821">
    <property type="entry name" value="Ion_trans_dom"/>
</dbReference>
<feature type="compositionally biased region" description="Polar residues" evidence="5">
    <location>
        <begin position="1761"/>
        <end position="1778"/>
    </location>
</feature>
<dbReference type="PANTHER" id="PTHR46141">
    <property type="entry name" value="SODIUM LEAK CHANNEL NON-SELECTIVE PROTEIN"/>
    <property type="match status" value="1"/>
</dbReference>
<feature type="transmembrane region" description="Helical" evidence="6">
    <location>
        <begin position="557"/>
        <end position="582"/>
    </location>
</feature>
<evidence type="ECO:0000313" key="8">
    <source>
        <dbReference type="EMBL" id="KAL5110206.1"/>
    </source>
</evidence>
<organism evidence="8 9">
    <name type="scientific">Taenia crassiceps</name>
    <dbReference type="NCBI Taxonomy" id="6207"/>
    <lineage>
        <taxon>Eukaryota</taxon>
        <taxon>Metazoa</taxon>
        <taxon>Spiralia</taxon>
        <taxon>Lophotrochozoa</taxon>
        <taxon>Platyhelminthes</taxon>
        <taxon>Cestoda</taxon>
        <taxon>Eucestoda</taxon>
        <taxon>Cyclophyllidea</taxon>
        <taxon>Taeniidae</taxon>
        <taxon>Taenia</taxon>
    </lineage>
</organism>
<comment type="caution">
    <text evidence="8">The sequence shown here is derived from an EMBL/GenBank/DDBJ whole genome shotgun (WGS) entry which is preliminary data.</text>
</comment>
<feature type="compositionally biased region" description="Basic and acidic residues" evidence="5">
    <location>
        <begin position="1795"/>
        <end position="1806"/>
    </location>
</feature>
<feature type="transmembrane region" description="Helical" evidence="6">
    <location>
        <begin position="1425"/>
        <end position="1443"/>
    </location>
</feature>
<feature type="transmembrane region" description="Helical" evidence="6">
    <location>
        <begin position="1356"/>
        <end position="1373"/>
    </location>
</feature>
<feature type="domain" description="Ion transport" evidence="7">
    <location>
        <begin position="47"/>
        <end position="373"/>
    </location>
</feature>
<feature type="region of interest" description="Disordered" evidence="5">
    <location>
        <begin position="1750"/>
        <end position="1833"/>
    </location>
</feature>
<dbReference type="Pfam" id="PF00520">
    <property type="entry name" value="Ion_trans"/>
    <property type="match status" value="4"/>
</dbReference>
<feature type="compositionally biased region" description="Low complexity" evidence="5">
    <location>
        <begin position="1809"/>
        <end position="1820"/>
    </location>
</feature>
<feature type="transmembrane region" description="Helical" evidence="6">
    <location>
        <begin position="465"/>
        <end position="486"/>
    </location>
</feature>
<evidence type="ECO:0000313" key="9">
    <source>
        <dbReference type="Proteomes" id="UP001651158"/>
    </source>
</evidence>
<feature type="domain" description="Ion transport" evidence="7">
    <location>
        <begin position="427"/>
        <end position="656"/>
    </location>
</feature>
<dbReference type="InterPro" id="IPR028823">
    <property type="entry name" value="NALCN"/>
</dbReference>
<gene>
    <name evidence="8" type="ORF">TcWFU_004162</name>
</gene>